<dbReference type="SUPFAM" id="SSF48264">
    <property type="entry name" value="Cytochrome P450"/>
    <property type="match status" value="1"/>
</dbReference>
<dbReference type="CDD" id="cd11065">
    <property type="entry name" value="CYP64-like"/>
    <property type="match status" value="1"/>
</dbReference>
<dbReference type="PRINTS" id="PR00463">
    <property type="entry name" value="EP450I"/>
</dbReference>
<evidence type="ECO:0000256" key="10">
    <source>
        <dbReference type="RuleBase" id="RU000461"/>
    </source>
</evidence>
<dbReference type="PANTHER" id="PTHR46300">
    <property type="entry name" value="P450, PUTATIVE (EUROFUNG)-RELATED-RELATED"/>
    <property type="match status" value="1"/>
</dbReference>
<feature type="binding site" description="axial binding residue" evidence="9">
    <location>
        <position position="439"/>
    </location>
    <ligand>
        <name>heme</name>
        <dbReference type="ChEBI" id="CHEBI:30413"/>
    </ligand>
    <ligandPart>
        <name>Fe</name>
        <dbReference type="ChEBI" id="CHEBI:18248"/>
    </ligandPart>
</feature>
<evidence type="ECO:0000256" key="8">
    <source>
        <dbReference type="ARBA" id="ARBA00023033"/>
    </source>
</evidence>
<dbReference type="AlphaFoldDB" id="A0A9P6D6W8"/>
<accession>A0A9P6D6W8</accession>
<evidence type="ECO:0000256" key="5">
    <source>
        <dbReference type="ARBA" id="ARBA00022723"/>
    </source>
</evidence>
<proteinExistence type="inferred from homology"/>
<dbReference type="InterPro" id="IPR017972">
    <property type="entry name" value="Cyt_P450_CS"/>
</dbReference>
<comment type="similarity">
    <text evidence="3 10">Belongs to the cytochrome P450 family.</text>
</comment>
<keyword evidence="7 9" id="KW-0408">Iron</keyword>
<evidence type="ECO:0000313" key="12">
    <source>
        <dbReference type="Proteomes" id="UP000807469"/>
    </source>
</evidence>
<dbReference type="InterPro" id="IPR001128">
    <property type="entry name" value="Cyt_P450"/>
</dbReference>
<dbReference type="InterPro" id="IPR036396">
    <property type="entry name" value="Cyt_P450_sf"/>
</dbReference>
<evidence type="ECO:0000256" key="1">
    <source>
        <dbReference type="ARBA" id="ARBA00001971"/>
    </source>
</evidence>
<evidence type="ECO:0000256" key="6">
    <source>
        <dbReference type="ARBA" id="ARBA00023002"/>
    </source>
</evidence>
<dbReference type="GO" id="GO:0005506">
    <property type="term" value="F:iron ion binding"/>
    <property type="evidence" value="ECO:0007669"/>
    <property type="project" value="InterPro"/>
</dbReference>
<keyword evidence="4 9" id="KW-0349">Heme</keyword>
<dbReference type="EMBL" id="MU155138">
    <property type="protein sequence ID" value="KAF9485108.1"/>
    <property type="molecule type" value="Genomic_DNA"/>
</dbReference>
<evidence type="ECO:0000256" key="4">
    <source>
        <dbReference type="ARBA" id="ARBA00022617"/>
    </source>
</evidence>
<dbReference type="PANTHER" id="PTHR46300:SF7">
    <property type="entry name" value="P450, PUTATIVE (EUROFUNG)-RELATED"/>
    <property type="match status" value="1"/>
</dbReference>
<evidence type="ECO:0000313" key="11">
    <source>
        <dbReference type="EMBL" id="KAF9485108.1"/>
    </source>
</evidence>
<comment type="caution">
    <text evidence="11">The sequence shown here is derived from an EMBL/GenBank/DDBJ whole genome shotgun (WGS) entry which is preliminary data.</text>
</comment>
<evidence type="ECO:0000256" key="7">
    <source>
        <dbReference type="ARBA" id="ARBA00023004"/>
    </source>
</evidence>
<evidence type="ECO:0000256" key="9">
    <source>
        <dbReference type="PIRSR" id="PIRSR602401-1"/>
    </source>
</evidence>
<dbReference type="Pfam" id="PF00067">
    <property type="entry name" value="p450"/>
    <property type="match status" value="1"/>
</dbReference>
<dbReference type="InterPro" id="IPR050364">
    <property type="entry name" value="Cytochrome_P450_fung"/>
</dbReference>
<sequence length="514" mass="57720">MASAISSVLWTLSLAGAGAIFLWALNRAIRAPWRKLPYPPGPPPKGIISGNKDDVSVPWLWRACAEWANTYGNILYFRVSGKPFVVLNSLKDATELLEKRSNNYSSRPVTPMYNLMGFTNSTTLRTYSPEWRRHRRILQQTFKPESALAYRPTQADKMHDALDALLTSPKDFDDHIKTYAGAIILSVTYGYDVAPKDDRLVFLLEGTRPAFSLGQSPKWLVNTFPFLGYIPSWVPGAGFQKYAAKMRKVIMDQRESPFKYARDNLASGNSRVSVISKFIESCHSENDVTMLKEVAATGYGAGVGTTASTIMNFFIAMISFPEVQKKAQEEIDRVVGNDRLPNYNDMASLPYITAALRETIRWKPLIPLGLAHASKEDDIYQGYFIPKDTTIHDVYWAMTRDSEKYKDPEVFNPDRFFDENGELNSDDVGYAFGFGRRICPGRHLGLASVWLAMATILSTFDIGKNKDSSGKELPLDVTYTDRGLINYPLPFECSITPRSDKVKDLILEARGSEA</sequence>
<dbReference type="GO" id="GO:0004497">
    <property type="term" value="F:monooxygenase activity"/>
    <property type="evidence" value="ECO:0007669"/>
    <property type="project" value="UniProtKB-KW"/>
</dbReference>
<keyword evidence="12" id="KW-1185">Reference proteome</keyword>
<dbReference type="Proteomes" id="UP000807469">
    <property type="component" value="Unassembled WGS sequence"/>
</dbReference>
<gene>
    <name evidence="11" type="ORF">BDN70DRAFT_871816</name>
</gene>
<evidence type="ECO:0000256" key="3">
    <source>
        <dbReference type="ARBA" id="ARBA00010617"/>
    </source>
</evidence>
<dbReference type="OrthoDB" id="2789670at2759"/>
<comment type="pathway">
    <text evidence="2">Secondary metabolite biosynthesis.</text>
</comment>
<organism evidence="11 12">
    <name type="scientific">Pholiota conissans</name>
    <dbReference type="NCBI Taxonomy" id="109636"/>
    <lineage>
        <taxon>Eukaryota</taxon>
        <taxon>Fungi</taxon>
        <taxon>Dikarya</taxon>
        <taxon>Basidiomycota</taxon>
        <taxon>Agaricomycotina</taxon>
        <taxon>Agaricomycetes</taxon>
        <taxon>Agaricomycetidae</taxon>
        <taxon>Agaricales</taxon>
        <taxon>Agaricineae</taxon>
        <taxon>Strophariaceae</taxon>
        <taxon>Pholiota</taxon>
    </lineage>
</organism>
<reference evidence="11" key="1">
    <citation type="submission" date="2020-11" db="EMBL/GenBank/DDBJ databases">
        <authorList>
            <consortium name="DOE Joint Genome Institute"/>
            <person name="Ahrendt S."/>
            <person name="Riley R."/>
            <person name="Andreopoulos W."/>
            <person name="Labutti K."/>
            <person name="Pangilinan J."/>
            <person name="Ruiz-Duenas F.J."/>
            <person name="Barrasa J.M."/>
            <person name="Sanchez-Garcia M."/>
            <person name="Camarero S."/>
            <person name="Miyauchi S."/>
            <person name="Serrano A."/>
            <person name="Linde D."/>
            <person name="Babiker R."/>
            <person name="Drula E."/>
            <person name="Ayuso-Fernandez I."/>
            <person name="Pacheco R."/>
            <person name="Padilla G."/>
            <person name="Ferreira P."/>
            <person name="Barriuso J."/>
            <person name="Kellner H."/>
            <person name="Castanera R."/>
            <person name="Alfaro M."/>
            <person name="Ramirez L."/>
            <person name="Pisabarro A.G."/>
            <person name="Kuo A."/>
            <person name="Tritt A."/>
            <person name="Lipzen A."/>
            <person name="He G."/>
            <person name="Yan M."/>
            <person name="Ng V."/>
            <person name="Cullen D."/>
            <person name="Martin F."/>
            <person name="Rosso M.-N."/>
            <person name="Henrissat B."/>
            <person name="Hibbett D."/>
            <person name="Martinez A.T."/>
            <person name="Grigoriev I.V."/>
        </authorList>
    </citation>
    <scope>NUCLEOTIDE SEQUENCE</scope>
    <source>
        <strain evidence="11">CIRM-BRFM 674</strain>
    </source>
</reference>
<dbReference type="InterPro" id="IPR002401">
    <property type="entry name" value="Cyt_P450_E_grp-I"/>
</dbReference>
<dbReference type="PRINTS" id="PR00385">
    <property type="entry name" value="P450"/>
</dbReference>
<keyword evidence="6 10" id="KW-0560">Oxidoreductase</keyword>
<evidence type="ECO:0000256" key="2">
    <source>
        <dbReference type="ARBA" id="ARBA00005179"/>
    </source>
</evidence>
<dbReference type="GO" id="GO:0020037">
    <property type="term" value="F:heme binding"/>
    <property type="evidence" value="ECO:0007669"/>
    <property type="project" value="InterPro"/>
</dbReference>
<keyword evidence="5 9" id="KW-0479">Metal-binding</keyword>
<comment type="cofactor">
    <cofactor evidence="1 9">
        <name>heme</name>
        <dbReference type="ChEBI" id="CHEBI:30413"/>
    </cofactor>
</comment>
<keyword evidence="8 10" id="KW-0503">Monooxygenase</keyword>
<name>A0A9P6D6W8_9AGAR</name>
<dbReference type="GO" id="GO:0016705">
    <property type="term" value="F:oxidoreductase activity, acting on paired donors, with incorporation or reduction of molecular oxygen"/>
    <property type="evidence" value="ECO:0007669"/>
    <property type="project" value="InterPro"/>
</dbReference>
<protein>
    <submittedName>
        <fullName evidence="11">Cytochrome P450</fullName>
    </submittedName>
</protein>
<dbReference type="Gene3D" id="1.10.630.10">
    <property type="entry name" value="Cytochrome P450"/>
    <property type="match status" value="1"/>
</dbReference>
<dbReference type="PROSITE" id="PS00086">
    <property type="entry name" value="CYTOCHROME_P450"/>
    <property type="match status" value="1"/>
</dbReference>